<keyword evidence="1 2" id="KW-0175">Coiled coil</keyword>
<dbReference type="OrthoDB" id="6251942at2759"/>
<dbReference type="PANTHER" id="PTHR21694">
    <property type="entry name" value="COILED-COIL DOMAIN-CONTAINING PROTEIN 63"/>
    <property type="match status" value="1"/>
</dbReference>
<evidence type="ECO:0000256" key="3">
    <source>
        <dbReference type="SAM" id="MobiDB-lite"/>
    </source>
</evidence>
<name>A0A0R3WIK5_HYDTA</name>
<dbReference type="AlphaFoldDB" id="A0A0R3WIK5"/>
<proteinExistence type="predicted"/>
<dbReference type="WBParaSite" id="TTAC_0000043601-mRNA-1">
    <property type="protein sequence ID" value="TTAC_0000043601-mRNA-1"/>
    <property type="gene ID" value="TTAC_0000043601"/>
</dbReference>
<evidence type="ECO:0000313" key="6">
    <source>
        <dbReference type="Proteomes" id="UP000274429"/>
    </source>
</evidence>
<dbReference type="Proteomes" id="UP000274429">
    <property type="component" value="Unassembled WGS sequence"/>
</dbReference>
<evidence type="ECO:0000259" key="4">
    <source>
        <dbReference type="Pfam" id="PF21773"/>
    </source>
</evidence>
<dbReference type="PANTHER" id="PTHR21694:SF18">
    <property type="entry name" value="COILED-COIL DOMAIN-CONTAINING PROTEIN 63"/>
    <property type="match status" value="1"/>
</dbReference>
<reference evidence="5 6" key="2">
    <citation type="submission" date="2018-11" db="EMBL/GenBank/DDBJ databases">
        <authorList>
            <consortium name="Pathogen Informatics"/>
        </authorList>
    </citation>
    <scope>NUCLEOTIDE SEQUENCE [LARGE SCALE GENOMIC DNA]</scope>
</reference>
<evidence type="ECO:0000256" key="1">
    <source>
        <dbReference type="ARBA" id="ARBA00023054"/>
    </source>
</evidence>
<dbReference type="InterPro" id="IPR051876">
    <property type="entry name" value="ODA-DC/CCD"/>
</dbReference>
<sequence>MEPANMFASFILGDPSEIPEVIQENEKLGLLYASIGKIRGEIDIICTDRRLFVKKWERLLRELEELSQEKNRLVHTSLDVLSEREKLVKKIRAVSAKNKKDKDLIDLEIKERQRTNDYMSRLQVFIKVKSKSRYKHSIIPKLDQAATYESEISHIEGFEEVLNKLGNMLGVTDVEEIVKLFESKEAQINRAFEYINVQESKSSKIKEEIDRLEEEKARTIDELKASADLFREQILRLDEKYVGIKTETVALTKSLNKARKLAKHILREIAFLKSIVHFDTDLEADLDTPASSGLKKTMMALEQQICQIYDLYKGLKNKSGDAMAAEVSDTSSNLQSDSAINEDNSTTDGIDDLPTVG</sequence>
<keyword evidence="6" id="KW-1185">Reference proteome</keyword>
<feature type="domain" description="ODAD1 central coiled coil region" evidence="4">
    <location>
        <begin position="37"/>
        <end position="280"/>
    </location>
</feature>
<feature type="coiled-coil region" evidence="2">
    <location>
        <begin position="195"/>
        <end position="240"/>
    </location>
</feature>
<evidence type="ECO:0000313" key="7">
    <source>
        <dbReference type="WBParaSite" id="TTAC_0000043601-mRNA-1"/>
    </source>
</evidence>
<dbReference type="EMBL" id="UYWX01000037">
    <property type="protein sequence ID" value="VDM16450.1"/>
    <property type="molecule type" value="Genomic_DNA"/>
</dbReference>
<evidence type="ECO:0000313" key="5">
    <source>
        <dbReference type="EMBL" id="VDM16450.1"/>
    </source>
</evidence>
<feature type="region of interest" description="Disordered" evidence="3">
    <location>
        <begin position="328"/>
        <end position="357"/>
    </location>
</feature>
<organism evidence="7">
    <name type="scientific">Hydatigena taeniaeformis</name>
    <name type="common">Feline tapeworm</name>
    <name type="synonym">Taenia taeniaeformis</name>
    <dbReference type="NCBI Taxonomy" id="6205"/>
    <lineage>
        <taxon>Eukaryota</taxon>
        <taxon>Metazoa</taxon>
        <taxon>Spiralia</taxon>
        <taxon>Lophotrochozoa</taxon>
        <taxon>Platyhelminthes</taxon>
        <taxon>Cestoda</taxon>
        <taxon>Eucestoda</taxon>
        <taxon>Cyclophyllidea</taxon>
        <taxon>Taeniidae</taxon>
        <taxon>Hydatigera</taxon>
    </lineage>
</organism>
<feature type="compositionally biased region" description="Polar residues" evidence="3">
    <location>
        <begin position="328"/>
        <end position="348"/>
    </location>
</feature>
<dbReference type="InterPro" id="IPR049258">
    <property type="entry name" value="ODAD1_CC"/>
</dbReference>
<reference evidence="7" key="1">
    <citation type="submission" date="2017-02" db="UniProtKB">
        <authorList>
            <consortium name="WormBaseParasite"/>
        </authorList>
    </citation>
    <scope>IDENTIFICATION</scope>
</reference>
<evidence type="ECO:0000256" key="2">
    <source>
        <dbReference type="SAM" id="Coils"/>
    </source>
</evidence>
<accession>A0A0R3WIK5</accession>
<dbReference type="Pfam" id="PF21773">
    <property type="entry name" value="ODAD1_CC"/>
    <property type="match status" value="1"/>
</dbReference>
<protein>
    <submittedName>
        <fullName evidence="7">DUF4200 domain-containing protein</fullName>
    </submittedName>
</protein>
<gene>
    <name evidence="5" type="ORF">TTAC_LOCUS437</name>
</gene>